<sequence>MTSDLPSPLAGLRVVDLSRVLAGPYVGRIMADLGADVVKVEAPDGDQSRHFGATRAGLSGFYTQFNVGKRNVCIDLRTAQGVEVLLDLIDRADVVIENFRPGVMARLGLAPDTLLARRPSLVVLSISGFGQTGADSPRPAYASVVHAEAGLMARQATLDDSDPTDLALAVGDYNAALHGAIAVLAAVRLAEATGTGQHIDMSMFDAMVATDDYAHNYLDGYSAARVGGEIWSAPGGPIIIASVLYNTWGRLRRTFDLADGLAPDTPVAEKIATRRRLVQEWLLAFDDRADACAALDAANLVWADIRSPGDALTSPLAYSRAVAVDVDGRDGATRRVTNTPYKFSAARSGPRGPAPYRGEHNQQVLAEWLGLPGARAGELSDRMVLQEEDHAAAQRREYAR</sequence>
<dbReference type="EMBL" id="JABBNB010000018">
    <property type="protein sequence ID" value="NMO02923.1"/>
    <property type="molecule type" value="Genomic_DNA"/>
</dbReference>
<accession>A0A848L2T9</accession>
<dbReference type="InterPro" id="IPR050509">
    <property type="entry name" value="CoA-transferase_III"/>
</dbReference>
<dbReference type="Proteomes" id="UP000550729">
    <property type="component" value="Unassembled WGS sequence"/>
</dbReference>
<reference evidence="1 2" key="1">
    <citation type="submission" date="2020-04" db="EMBL/GenBank/DDBJ databases">
        <title>Gordonia sp. nov. TBRC 11910.</title>
        <authorList>
            <person name="Suriyachadkun C."/>
        </authorList>
    </citation>
    <scope>NUCLEOTIDE SEQUENCE [LARGE SCALE GENOMIC DNA]</scope>
    <source>
        <strain evidence="1 2">TBRC 11910</strain>
    </source>
</reference>
<dbReference type="RefSeq" id="WP_170195433.1">
    <property type="nucleotide sequence ID" value="NZ_JABBNB010000018.1"/>
</dbReference>
<dbReference type="InterPro" id="IPR003673">
    <property type="entry name" value="CoA-Trfase_fam_III"/>
</dbReference>
<dbReference type="GO" id="GO:0016740">
    <property type="term" value="F:transferase activity"/>
    <property type="evidence" value="ECO:0007669"/>
    <property type="project" value="UniProtKB-KW"/>
</dbReference>
<organism evidence="1 2">
    <name type="scientific">Gordonia asplenii</name>
    <dbReference type="NCBI Taxonomy" id="2725283"/>
    <lineage>
        <taxon>Bacteria</taxon>
        <taxon>Bacillati</taxon>
        <taxon>Actinomycetota</taxon>
        <taxon>Actinomycetes</taxon>
        <taxon>Mycobacteriales</taxon>
        <taxon>Gordoniaceae</taxon>
        <taxon>Gordonia</taxon>
    </lineage>
</organism>
<protein>
    <submittedName>
        <fullName evidence="1">CoA transferase</fullName>
    </submittedName>
</protein>
<evidence type="ECO:0000313" key="1">
    <source>
        <dbReference type="EMBL" id="NMO02923.1"/>
    </source>
</evidence>
<keyword evidence="1" id="KW-0808">Transferase</keyword>
<comment type="caution">
    <text evidence="1">The sequence shown here is derived from an EMBL/GenBank/DDBJ whole genome shotgun (WGS) entry which is preliminary data.</text>
</comment>
<dbReference type="Pfam" id="PF02515">
    <property type="entry name" value="CoA_transf_3"/>
    <property type="match status" value="1"/>
</dbReference>
<dbReference type="InterPro" id="IPR023606">
    <property type="entry name" value="CoA-Trfase_III_dom_1_sf"/>
</dbReference>
<dbReference type="PANTHER" id="PTHR48228:SF7">
    <property type="entry name" value="FATTY ACYL-COA TRANSFERASE RV3272-RELATED"/>
    <property type="match status" value="1"/>
</dbReference>
<dbReference type="PANTHER" id="PTHR48228">
    <property type="entry name" value="SUCCINYL-COA--D-CITRAMALATE COA-TRANSFERASE"/>
    <property type="match status" value="1"/>
</dbReference>
<dbReference type="AlphaFoldDB" id="A0A848L2T9"/>
<dbReference type="Gene3D" id="3.40.50.10540">
    <property type="entry name" value="Crotonobetainyl-coa:carnitine coa-transferase, domain 1"/>
    <property type="match status" value="1"/>
</dbReference>
<dbReference type="SUPFAM" id="SSF89796">
    <property type="entry name" value="CoA-transferase family III (CaiB/BaiF)"/>
    <property type="match status" value="1"/>
</dbReference>
<gene>
    <name evidence="1" type="ORF">HH308_17060</name>
</gene>
<proteinExistence type="predicted"/>
<keyword evidence="2" id="KW-1185">Reference proteome</keyword>
<name>A0A848L2T9_9ACTN</name>
<evidence type="ECO:0000313" key="2">
    <source>
        <dbReference type="Proteomes" id="UP000550729"/>
    </source>
</evidence>